<dbReference type="PANTHER" id="PTHR11373">
    <property type="entry name" value="DEOXYNUCLEOSIDE TRIPHOSPHATE TRIPHOSPHOHYDROLASE"/>
    <property type="match status" value="1"/>
</dbReference>
<dbReference type="SMART" id="SM00471">
    <property type="entry name" value="HDc"/>
    <property type="match status" value="1"/>
</dbReference>
<dbReference type="InterPro" id="IPR003607">
    <property type="entry name" value="HD/PDEase_dom"/>
</dbReference>
<dbReference type="EMBL" id="CP002305">
    <property type="protein sequence ID" value="ADQ17371.1"/>
    <property type="molecule type" value="Genomic_DNA"/>
</dbReference>
<dbReference type="InterPro" id="IPR006674">
    <property type="entry name" value="HD_domain"/>
</dbReference>
<proteinExistence type="predicted"/>
<dbReference type="InterPro" id="IPR050135">
    <property type="entry name" value="dGTPase-like"/>
</dbReference>
<sequence length="427" mass="49157">MHGHIRSNTEQRKIFNDPVYGFITIPGDFIFRVVEHPYFQRLRRIKQLGLAELVYPGAVHSRFQHALGAMHLMHEALLSLEAKGVKMSDQEKEGALLAILLHDIGHGPFSHVLEHSLFHNVSHECISELLIARLNVTFEGRLDTAIAMFNGSYPRKFFHQLVSGQLDMDRMDYLNRDSFFTAVAEGKIGAERIIKMLHVANDELVVEEKGLMSVENFLVARQHMYWQVYLHKTAICAETVLLKVFQRVKDLLKTESVPMGASLLRFLGNEITLDTIQEDPTILEDFVKLDDNDIWFALKIWADHSDQILSVLSKSLLDRNLFKIKFDKNYDLGDYKEGLIQKLNKAGISKEHQTYFYREGKIKSSGYDLHHSSIKILWKDGNTMEISEASELPTIRALSNIVEKNYLCYANDVYLREISDRAENNLY</sequence>
<keyword evidence="3" id="KW-1185">Reference proteome</keyword>
<dbReference type="OrthoDB" id="9803619at2"/>
<dbReference type="Pfam" id="PF19276">
    <property type="entry name" value="HD_assoc_2"/>
    <property type="match status" value="1"/>
</dbReference>
<dbReference type="GO" id="GO:0008832">
    <property type="term" value="F:dGTPase activity"/>
    <property type="evidence" value="ECO:0007669"/>
    <property type="project" value="TreeGrafter"/>
</dbReference>
<organism evidence="2 3">
    <name type="scientific">Leadbetterella byssophila (strain DSM 17132 / JCM 16389 / KACC 11308 / NBRC 106382 / 4M15)</name>
    <dbReference type="NCBI Taxonomy" id="649349"/>
    <lineage>
        <taxon>Bacteria</taxon>
        <taxon>Pseudomonadati</taxon>
        <taxon>Bacteroidota</taxon>
        <taxon>Cytophagia</taxon>
        <taxon>Cytophagales</taxon>
        <taxon>Leadbetterellaceae</taxon>
        <taxon>Leadbetterella</taxon>
    </lineage>
</organism>
<evidence type="ECO:0000313" key="3">
    <source>
        <dbReference type="Proteomes" id="UP000007435"/>
    </source>
</evidence>
<dbReference type="GO" id="GO:0006203">
    <property type="term" value="P:dGTP catabolic process"/>
    <property type="evidence" value="ECO:0007669"/>
    <property type="project" value="TreeGrafter"/>
</dbReference>
<dbReference type="Pfam" id="PF01966">
    <property type="entry name" value="HD"/>
    <property type="match status" value="1"/>
</dbReference>
<evidence type="ECO:0000313" key="2">
    <source>
        <dbReference type="EMBL" id="ADQ17371.1"/>
    </source>
</evidence>
<dbReference type="Gene3D" id="1.10.3210.10">
    <property type="entry name" value="Hypothetical protein af1432"/>
    <property type="match status" value="1"/>
</dbReference>
<dbReference type="InterPro" id="IPR045509">
    <property type="entry name" value="HD_assoc_2"/>
</dbReference>
<dbReference type="eggNOG" id="COG1078">
    <property type="taxonomic scope" value="Bacteria"/>
</dbReference>
<dbReference type="Proteomes" id="UP000007435">
    <property type="component" value="Chromosome"/>
</dbReference>
<reference key="1">
    <citation type="submission" date="2010-11" db="EMBL/GenBank/DDBJ databases">
        <title>The complete genome of Leadbetterella byssophila DSM 17132.</title>
        <authorList>
            <consortium name="US DOE Joint Genome Institute (JGI-PGF)"/>
            <person name="Lucas S."/>
            <person name="Copeland A."/>
            <person name="Lapidus A."/>
            <person name="Glavina del Rio T."/>
            <person name="Dalin E."/>
            <person name="Tice H."/>
            <person name="Bruce D."/>
            <person name="Goodwin L."/>
            <person name="Pitluck S."/>
            <person name="Kyrpides N."/>
            <person name="Mavromatis K."/>
            <person name="Ivanova N."/>
            <person name="Teshima H."/>
            <person name="Brettin T."/>
            <person name="Detter J.C."/>
            <person name="Han C."/>
            <person name="Tapia R."/>
            <person name="Land M."/>
            <person name="Hauser L."/>
            <person name="Markowitz V."/>
            <person name="Cheng J.-F."/>
            <person name="Hugenholtz P."/>
            <person name="Woyke T."/>
            <person name="Wu D."/>
            <person name="Tindall B."/>
            <person name="Pomrenke H.G."/>
            <person name="Brambilla E."/>
            <person name="Klenk H.-P."/>
            <person name="Eisen J.A."/>
        </authorList>
    </citation>
    <scope>NUCLEOTIDE SEQUENCE [LARGE SCALE GENOMIC DNA]</scope>
    <source>
        <strain>DSM 17132</strain>
    </source>
</reference>
<dbReference type="CDD" id="cd00077">
    <property type="entry name" value="HDc"/>
    <property type="match status" value="1"/>
</dbReference>
<feature type="domain" description="HD/PDEase" evidence="1">
    <location>
        <begin position="58"/>
        <end position="183"/>
    </location>
</feature>
<gene>
    <name evidence="2" type="ordered locus">Lbys_1664</name>
</gene>
<dbReference type="RefSeq" id="WP_013408420.1">
    <property type="nucleotide sequence ID" value="NC_014655.1"/>
</dbReference>
<reference evidence="2 3" key="2">
    <citation type="journal article" date="2011" name="Stand. Genomic Sci.">
        <title>Complete genome sequence of Leadbetterella byssophila type strain (4M15).</title>
        <authorList>
            <person name="Abt B."/>
            <person name="Teshima H."/>
            <person name="Lucas S."/>
            <person name="Lapidus A."/>
            <person name="Del Rio T.G."/>
            <person name="Nolan M."/>
            <person name="Tice H."/>
            <person name="Cheng J.F."/>
            <person name="Pitluck S."/>
            <person name="Liolios K."/>
            <person name="Pagani I."/>
            <person name="Ivanova N."/>
            <person name="Mavromatis K."/>
            <person name="Pati A."/>
            <person name="Tapia R."/>
            <person name="Han C."/>
            <person name="Goodwin L."/>
            <person name="Chen A."/>
            <person name="Palaniappan K."/>
            <person name="Land M."/>
            <person name="Hauser L."/>
            <person name="Chang Y.J."/>
            <person name="Jeffries C.D."/>
            <person name="Rohde M."/>
            <person name="Goker M."/>
            <person name="Tindall B.J."/>
            <person name="Detter J.C."/>
            <person name="Woyke T."/>
            <person name="Bristow J."/>
            <person name="Eisen J.A."/>
            <person name="Markowitz V."/>
            <person name="Hugenholtz P."/>
            <person name="Klenk H.P."/>
            <person name="Kyrpides N.C."/>
        </authorList>
    </citation>
    <scope>NUCLEOTIDE SEQUENCE [LARGE SCALE GENOMIC DNA]</scope>
    <source>
        <strain evidence="3">DSM 17132 / JCM 16389 / KACC 11308 / NBRC 106382 / 4M15</strain>
    </source>
</reference>
<dbReference type="PANTHER" id="PTHR11373:SF4">
    <property type="entry name" value="DEOXYNUCLEOSIDE TRIPHOSPHATE TRIPHOSPHOHYDROLASE SAMHD1"/>
    <property type="match status" value="1"/>
</dbReference>
<dbReference type="AlphaFoldDB" id="E4RYX4"/>
<protein>
    <submittedName>
        <fullName evidence="2">Metal dependent phosphohydrolase</fullName>
    </submittedName>
</protein>
<accession>E4RYX4</accession>
<dbReference type="HOGENOM" id="CLU_026821_0_0_10"/>
<name>E4RYX4_LEAB4</name>
<evidence type="ECO:0000259" key="1">
    <source>
        <dbReference type="SMART" id="SM00471"/>
    </source>
</evidence>
<dbReference type="SUPFAM" id="SSF109604">
    <property type="entry name" value="HD-domain/PDEase-like"/>
    <property type="match status" value="1"/>
</dbReference>
<dbReference type="KEGG" id="lby:Lbys_1664"/>
<dbReference type="STRING" id="649349.Lbys_1664"/>